<reference evidence="4 5" key="1">
    <citation type="journal article" date="2005" name="Science">
        <title>Genome sequence of Theileria parva, a bovine pathogen that transforms lymphocytes.</title>
        <authorList>
            <person name="Gardner M.J."/>
            <person name="Bishop R."/>
            <person name="Shah T."/>
            <person name="de Villiers E.P."/>
            <person name="Carlton J.M."/>
            <person name="Hall N."/>
            <person name="Ren Q."/>
            <person name="Paulsen I.T."/>
            <person name="Pain A."/>
            <person name="Berriman M."/>
            <person name="Wilson R.J.M."/>
            <person name="Sato S."/>
            <person name="Ralph S.A."/>
            <person name="Mann D.J."/>
            <person name="Xiong Z."/>
            <person name="Shallom S.J."/>
            <person name="Weidman J."/>
            <person name="Jiang L."/>
            <person name="Lynn J."/>
            <person name="Weaver B."/>
            <person name="Shoaibi A."/>
            <person name="Domingo A.R."/>
            <person name="Wasawo D."/>
            <person name="Crabtree J."/>
            <person name="Wortman J.R."/>
            <person name="Haas B."/>
            <person name="Angiuoli S.V."/>
            <person name="Creasy T.H."/>
            <person name="Lu C."/>
            <person name="Suh B."/>
            <person name="Silva J.C."/>
            <person name="Utterback T.R."/>
            <person name="Feldblyum T.V."/>
            <person name="Pertea M."/>
            <person name="Allen J."/>
            <person name="Nierman W.C."/>
            <person name="Taracha E.L.N."/>
            <person name="Salzberg S.L."/>
            <person name="White O.R."/>
            <person name="Fitzhugh H.A."/>
            <person name="Morzaria S."/>
            <person name="Venter J.C."/>
            <person name="Fraser C.M."/>
            <person name="Nene V."/>
        </authorList>
    </citation>
    <scope>NUCLEOTIDE SEQUENCE [LARGE SCALE GENOMIC DNA]</scope>
    <source>
        <strain evidence="4 5">Muguga</strain>
    </source>
</reference>
<dbReference type="GeneID" id="3882291"/>
<keyword evidence="3" id="KW-0687">Ribonucleoprotein</keyword>
<dbReference type="AlphaFoldDB" id="Q4MYC1"/>
<evidence type="ECO:0000313" key="5">
    <source>
        <dbReference type="Proteomes" id="UP000001949"/>
    </source>
</evidence>
<dbReference type="OMA" id="CFNIFIN"/>
<dbReference type="InParanoid" id="Q4MYC1"/>
<evidence type="ECO:0000313" key="4">
    <source>
        <dbReference type="EMBL" id="EAN30388.1"/>
    </source>
</evidence>
<dbReference type="InterPro" id="IPR023574">
    <property type="entry name" value="Ribosomal_uL4_dom_sf"/>
</dbReference>
<dbReference type="VEuPathDB" id="PiroplasmaDB:TpMuguga_05g00002"/>
<dbReference type="EMBL" id="AAGK01000009">
    <property type="protein sequence ID" value="EAN30388.1"/>
    <property type="molecule type" value="Genomic_DNA"/>
</dbReference>
<dbReference type="GO" id="GO:1990904">
    <property type="term" value="C:ribonucleoprotein complex"/>
    <property type="evidence" value="ECO:0007669"/>
    <property type="project" value="UniProtKB-KW"/>
</dbReference>
<accession>Q4MYC1</accession>
<keyword evidence="2 4" id="KW-0689">Ribosomal protein</keyword>
<dbReference type="Proteomes" id="UP000001949">
    <property type="component" value="Unassembled WGS sequence"/>
</dbReference>
<organism evidence="4 5">
    <name type="scientific">Theileria parva</name>
    <name type="common">East coast fever infection agent</name>
    <dbReference type="NCBI Taxonomy" id="5875"/>
    <lineage>
        <taxon>Eukaryota</taxon>
        <taxon>Sar</taxon>
        <taxon>Alveolata</taxon>
        <taxon>Apicomplexa</taxon>
        <taxon>Aconoidasida</taxon>
        <taxon>Piroplasmida</taxon>
        <taxon>Theileriidae</taxon>
        <taxon>Theileria</taxon>
    </lineage>
</organism>
<keyword evidence="5" id="KW-1185">Reference proteome</keyword>
<comment type="caution">
    <text evidence="4">The sequence shown here is derived from an EMBL/GenBank/DDBJ whole genome shotgun (WGS) entry which is preliminary data.</text>
</comment>
<dbReference type="GO" id="GO:0005840">
    <property type="term" value="C:ribosome"/>
    <property type="evidence" value="ECO:0007669"/>
    <property type="project" value="UniProtKB-KW"/>
</dbReference>
<comment type="similarity">
    <text evidence="1">Belongs to the universal ribosomal protein uL4 family.</text>
</comment>
<dbReference type="KEGG" id="tpv:TP05_0002"/>
<dbReference type="GO" id="GO:0003735">
    <property type="term" value="F:structural constituent of ribosome"/>
    <property type="evidence" value="ECO:0007669"/>
    <property type="project" value="InterPro"/>
</dbReference>
<evidence type="ECO:0000256" key="2">
    <source>
        <dbReference type="ARBA" id="ARBA00022980"/>
    </source>
</evidence>
<protein>
    <submittedName>
        <fullName evidence="4">Ribosomal protein L4, putative</fullName>
    </submittedName>
</protein>
<dbReference type="SUPFAM" id="SSF52166">
    <property type="entry name" value="Ribosomal protein L4"/>
    <property type="match status" value="1"/>
</dbReference>
<dbReference type="GO" id="GO:0006412">
    <property type="term" value="P:translation"/>
    <property type="evidence" value="ECO:0007669"/>
    <property type="project" value="InterPro"/>
</dbReference>
<gene>
    <name evidence="4" type="ordered locus">TP05_0002</name>
</gene>
<sequence length="177" mass="21020">MFSDNTIFSQLILNIKFGLTIKNKLIYCFNIFINKFLNSNKKILYDIKKNIKNNMFNFRNKLNFNKSKKNIVSKKRTGKSRSGSSSSHTLRKGLLWFGLRNIKLKEKKFNKNLLNSLLIDNKNIITINNLEIIKFIYYITYNNNNLFKISSINTFYLNSIHNYKHLINNKKCINIVY</sequence>
<name>Q4MYC1_THEPA</name>
<proteinExistence type="inferred from homology"/>
<evidence type="ECO:0000256" key="1">
    <source>
        <dbReference type="ARBA" id="ARBA00010528"/>
    </source>
</evidence>
<evidence type="ECO:0000256" key="3">
    <source>
        <dbReference type="ARBA" id="ARBA00023274"/>
    </source>
</evidence>